<accession>A0A915JC99</accession>
<dbReference type="SMART" id="SM00289">
    <property type="entry name" value="WR1"/>
    <property type="match status" value="5"/>
</dbReference>
<dbReference type="InterPro" id="IPR028150">
    <property type="entry name" value="Lustrin_cystein"/>
</dbReference>
<keyword evidence="1" id="KW-1185">Reference proteome</keyword>
<dbReference type="InterPro" id="IPR053014">
    <property type="entry name" value="Cuticle_assoc_divergent"/>
</dbReference>
<reference evidence="2" key="1">
    <citation type="submission" date="2022-11" db="UniProtKB">
        <authorList>
            <consortium name="WormBaseParasite"/>
        </authorList>
    </citation>
    <scope>IDENTIFICATION</scope>
</reference>
<dbReference type="PANTHER" id="PTHR46339">
    <property type="entry name" value="PROTEIN CBG15282-RELATED"/>
    <property type="match status" value="1"/>
</dbReference>
<evidence type="ECO:0000313" key="1">
    <source>
        <dbReference type="Proteomes" id="UP000887565"/>
    </source>
</evidence>
<protein>
    <submittedName>
        <fullName evidence="2">EB domain-containing protein</fullName>
    </submittedName>
</protein>
<dbReference type="AlphaFoldDB" id="A0A915JC99"/>
<dbReference type="InterPro" id="IPR006150">
    <property type="entry name" value="Cys_repeat_1"/>
</dbReference>
<organism evidence="1 2">
    <name type="scientific">Romanomermis culicivorax</name>
    <name type="common">Nematode worm</name>
    <dbReference type="NCBI Taxonomy" id="13658"/>
    <lineage>
        <taxon>Eukaryota</taxon>
        <taxon>Metazoa</taxon>
        <taxon>Ecdysozoa</taxon>
        <taxon>Nematoda</taxon>
        <taxon>Enoplea</taxon>
        <taxon>Dorylaimia</taxon>
        <taxon>Mermithida</taxon>
        <taxon>Mermithoidea</taxon>
        <taxon>Mermithidae</taxon>
        <taxon>Romanomermis</taxon>
    </lineage>
</organism>
<proteinExistence type="predicted"/>
<name>A0A915JC99_ROMCU</name>
<evidence type="ECO:0000313" key="2">
    <source>
        <dbReference type="WBParaSite" id="nRc.2.0.1.t24104-RA"/>
    </source>
</evidence>
<sequence>MYALLQITVRKFNELKQRPQCPTYWERQSHLSPYMKCLGSDDYETCAPGYSCLPSDVSNVHICCQLKEVAFCSLTGKKPLLKGRSQPWTCENSAQCPSGASCQISKDYSSKFCCEEYSSSSSFDSIIPCSNPLKVNGRIFYCDQRDVCPENFFCDKSTMVCCPQLREDSSKGGVCDNGQLPLLIDGRAVECRFDHHRCRTGYHCQQNSRRKGKFYCCQKPECPNEDRPLFSANGQPKYCNPSFSFSCPSGSMCRESVNMPGNFVCCIHDFGPLSAINRCIGRMTHMNFGFPIDCSSGESHLCPRETEN</sequence>
<dbReference type="WBParaSite" id="nRc.2.0.1.t24104-RA">
    <property type="protein sequence ID" value="nRc.2.0.1.t24104-RA"/>
    <property type="gene ID" value="nRc.2.0.1.g24104"/>
</dbReference>
<dbReference type="Proteomes" id="UP000887565">
    <property type="component" value="Unplaced"/>
</dbReference>
<dbReference type="Pfam" id="PF14625">
    <property type="entry name" value="Lustrin_cystein"/>
    <property type="match status" value="4"/>
</dbReference>